<keyword evidence="2" id="KW-1185">Reference proteome</keyword>
<evidence type="ECO:0000313" key="2">
    <source>
        <dbReference type="Proteomes" id="UP001497444"/>
    </source>
</evidence>
<gene>
    <name evidence="1" type="ORF">CSSPJE1EN1_LOCUS9562</name>
</gene>
<proteinExistence type="predicted"/>
<accession>A0ABP0WB77</accession>
<organism evidence="1 2">
    <name type="scientific">Sphagnum jensenii</name>
    <dbReference type="NCBI Taxonomy" id="128206"/>
    <lineage>
        <taxon>Eukaryota</taxon>
        <taxon>Viridiplantae</taxon>
        <taxon>Streptophyta</taxon>
        <taxon>Embryophyta</taxon>
        <taxon>Bryophyta</taxon>
        <taxon>Sphagnophytina</taxon>
        <taxon>Sphagnopsida</taxon>
        <taxon>Sphagnales</taxon>
        <taxon>Sphagnaceae</taxon>
        <taxon>Sphagnum</taxon>
    </lineage>
</organism>
<evidence type="ECO:0000313" key="1">
    <source>
        <dbReference type="EMBL" id="CAK9264084.1"/>
    </source>
</evidence>
<dbReference type="EMBL" id="OZ020111">
    <property type="protein sequence ID" value="CAK9264084.1"/>
    <property type="molecule type" value="Genomic_DNA"/>
</dbReference>
<reference evidence="1" key="1">
    <citation type="submission" date="2024-02" db="EMBL/GenBank/DDBJ databases">
        <authorList>
            <consortium name="ELIXIR-Norway"/>
            <consortium name="Elixir Norway"/>
        </authorList>
    </citation>
    <scope>NUCLEOTIDE SEQUENCE</scope>
</reference>
<dbReference type="Proteomes" id="UP001497444">
    <property type="component" value="Chromosome 16"/>
</dbReference>
<protein>
    <submittedName>
        <fullName evidence="1">Uncharacterized protein</fullName>
    </submittedName>
</protein>
<sequence>MRTRDSEQESILHTVELHLWQLWSQLFSSLGDVVAGNWRRSSKYEVDMNAIPVPAAANIMTQSSSCLLLPESVQVSSPCDPMFLGLLLLAWQAISKCSSAQISAVIRATTP</sequence>
<name>A0ABP0WB77_9BRYO</name>